<dbReference type="AlphaFoldDB" id="A0AAD3Y1A3"/>
<dbReference type="GO" id="GO:0005886">
    <property type="term" value="C:plasma membrane"/>
    <property type="evidence" value="ECO:0007669"/>
    <property type="project" value="TreeGrafter"/>
</dbReference>
<dbReference type="SUPFAM" id="SSF56634">
    <property type="entry name" value="Heme-dependent catalase-like"/>
    <property type="match status" value="1"/>
</dbReference>
<accession>A0AAD3Y1A3</accession>
<dbReference type="PANTHER" id="PTHR11465">
    <property type="entry name" value="CATALASE"/>
    <property type="match status" value="1"/>
</dbReference>
<comment type="caution">
    <text evidence="4">The sequence shown here is derived from an EMBL/GenBank/DDBJ whole genome shotgun (WGS) entry which is preliminary data.</text>
</comment>
<keyword evidence="5" id="KW-1185">Reference proteome</keyword>
<proteinExistence type="predicted"/>
<organism evidence="4 5">
    <name type="scientific">Nepenthes gracilis</name>
    <name type="common">Slender pitcher plant</name>
    <dbReference type="NCBI Taxonomy" id="150966"/>
    <lineage>
        <taxon>Eukaryota</taxon>
        <taxon>Viridiplantae</taxon>
        <taxon>Streptophyta</taxon>
        <taxon>Embryophyta</taxon>
        <taxon>Tracheophyta</taxon>
        <taxon>Spermatophyta</taxon>
        <taxon>Magnoliopsida</taxon>
        <taxon>eudicotyledons</taxon>
        <taxon>Gunneridae</taxon>
        <taxon>Pentapetalae</taxon>
        <taxon>Caryophyllales</taxon>
        <taxon>Nepenthaceae</taxon>
        <taxon>Nepenthes</taxon>
    </lineage>
</organism>
<dbReference type="InterPro" id="IPR011614">
    <property type="entry name" value="Catalase_core"/>
</dbReference>
<dbReference type="GO" id="GO:0004096">
    <property type="term" value="F:catalase activity"/>
    <property type="evidence" value="ECO:0007669"/>
    <property type="project" value="UniProtKB-EC"/>
</dbReference>
<dbReference type="Proteomes" id="UP001279734">
    <property type="component" value="Unassembled WGS sequence"/>
</dbReference>
<dbReference type="GO" id="GO:0005777">
    <property type="term" value="C:peroxisome"/>
    <property type="evidence" value="ECO:0007669"/>
    <property type="project" value="TreeGrafter"/>
</dbReference>
<evidence type="ECO:0000313" key="4">
    <source>
        <dbReference type="EMBL" id="GMH23819.1"/>
    </source>
</evidence>
<dbReference type="GO" id="GO:0042542">
    <property type="term" value="P:response to hydrogen peroxide"/>
    <property type="evidence" value="ECO:0007669"/>
    <property type="project" value="TreeGrafter"/>
</dbReference>
<dbReference type="InterPro" id="IPR018028">
    <property type="entry name" value="Catalase"/>
</dbReference>
<feature type="domain" description="Catalase core" evidence="3">
    <location>
        <begin position="2"/>
        <end position="82"/>
    </location>
</feature>
<protein>
    <recommendedName>
        <fullName evidence="2">catalase</fullName>
        <ecNumber evidence="2">1.11.1.6</ecNumber>
    </recommendedName>
</protein>
<evidence type="ECO:0000256" key="2">
    <source>
        <dbReference type="ARBA" id="ARBA00012314"/>
    </source>
</evidence>
<evidence type="ECO:0000313" key="5">
    <source>
        <dbReference type="Proteomes" id="UP001279734"/>
    </source>
</evidence>
<comment type="cofactor">
    <cofactor evidence="1">
        <name>heme</name>
        <dbReference type="ChEBI" id="CHEBI:30413"/>
    </cofactor>
</comment>
<dbReference type="GO" id="GO:0020037">
    <property type="term" value="F:heme binding"/>
    <property type="evidence" value="ECO:0007669"/>
    <property type="project" value="InterPro"/>
</dbReference>
<dbReference type="PROSITE" id="PS51402">
    <property type="entry name" value="CATALASE_3"/>
    <property type="match status" value="1"/>
</dbReference>
<reference evidence="4" key="1">
    <citation type="submission" date="2023-05" db="EMBL/GenBank/DDBJ databases">
        <title>Nepenthes gracilis genome sequencing.</title>
        <authorList>
            <person name="Fukushima K."/>
        </authorList>
    </citation>
    <scope>NUCLEOTIDE SEQUENCE</scope>
    <source>
        <strain evidence="4">SING2019-196</strain>
    </source>
</reference>
<evidence type="ECO:0000256" key="1">
    <source>
        <dbReference type="ARBA" id="ARBA00001971"/>
    </source>
</evidence>
<dbReference type="EC" id="1.11.1.6" evidence="2"/>
<dbReference type="GO" id="GO:0042744">
    <property type="term" value="P:hydrogen peroxide catabolic process"/>
    <property type="evidence" value="ECO:0007669"/>
    <property type="project" value="TreeGrafter"/>
</dbReference>
<dbReference type="PANTHER" id="PTHR11465:SF23">
    <property type="entry name" value="CATALASE-2"/>
    <property type="match status" value="1"/>
</dbReference>
<dbReference type="Pfam" id="PF00199">
    <property type="entry name" value="Catalase"/>
    <property type="match status" value="1"/>
</dbReference>
<dbReference type="Gene3D" id="2.40.180.10">
    <property type="entry name" value="Catalase core domain"/>
    <property type="match status" value="1"/>
</dbReference>
<name>A0AAD3Y1A3_NEPGR</name>
<dbReference type="EMBL" id="BSYO01000026">
    <property type="protein sequence ID" value="GMH23819.1"/>
    <property type="molecule type" value="Genomic_DNA"/>
</dbReference>
<evidence type="ECO:0000259" key="3">
    <source>
        <dbReference type="Pfam" id="PF00199"/>
    </source>
</evidence>
<dbReference type="InterPro" id="IPR020835">
    <property type="entry name" value="Catalase_sf"/>
</dbReference>
<gene>
    <name evidence="4" type="ORF">Nepgr_025662</name>
</gene>
<sequence length="82" mass="9407">MFSFLFDDVGVSQDYRHIEGFGVNTYTLINKASKEHFVKFHRKPTRGVKCLLEEEAIRVGGSNHNHATKDLYDLVFAGNYPE</sequence>